<proteinExistence type="predicted"/>
<accession>A0AAV9XIF2</accession>
<sequence length="285" mass="32522">MTTTLEMTPAGSSNTINECRTVSLHITLGKALQDQKNFKVSYGDFEGSKIVKDFEARYLKIGDWKLDELQPPSLSSSLKTRRSRTQQVDRIIELSSKWTTQASTYIELINWLVPLAAQEKACYEMAHKEWLYLKKETYATTELAILSLIDETLLLLEGPLQSTEPKIHDIIEDLSTIVNNFQEMFTISSSVAGANSQSEELEKVATGMISAPKIESRFEDATTIATTATIQDRWQKFQKSIEHFKIMWDIWCTFTNGLNELIKIKHLLELRRVPLNTPLKRSKTV</sequence>
<protein>
    <submittedName>
        <fullName evidence="1">Uncharacterized protein</fullName>
    </submittedName>
</protein>
<keyword evidence="2" id="KW-1185">Reference proteome</keyword>
<comment type="caution">
    <text evidence="1">The sequence shown here is derived from an EMBL/GenBank/DDBJ whole genome shotgun (WGS) entry which is preliminary data.</text>
</comment>
<name>A0AAV9XIF2_9PEZI</name>
<dbReference type="AlphaFoldDB" id="A0AAV9XIF2"/>
<dbReference type="EMBL" id="JAVHJO010000003">
    <property type="protein sequence ID" value="KAK6541868.1"/>
    <property type="molecule type" value="Genomic_DNA"/>
</dbReference>
<organism evidence="1 2">
    <name type="scientific">Orbilia ellipsospora</name>
    <dbReference type="NCBI Taxonomy" id="2528407"/>
    <lineage>
        <taxon>Eukaryota</taxon>
        <taxon>Fungi</taxon>
        <taxon>Dikarya</taxon>
        <taxon>Ascomycota</taxon>
        <taxon>Pezizomycotina</taxon>
        <taxon>Orbiliomycetes</taxon>
        <taxon>Orbiliales</taxon>
        <taxon>Orbiliaceae</taxon>
        <taxon>Orbilia</taxon>
    </lineage>
</organism>
<evidence type="ECO:0000313" key="1">
    <source>
        <dbReference type="EMBL" id="KAK6541868.1"/>
    </source>
</evidence>
<reference evidence="1 2" key="1">
    <citation type="submission" date="2019-10" db="EMBL/GenBank/DDBJ databases">
        <authorList>
            <person name="Palmer J.M."/>
        </authorList>
    </citation>
    <scope>NUCLEOTIDE SEQUENCE [LARGE SCALE GENOMIC DNA]</scope>
    <source>
        <strain evidence="1 2">TWF694</strain>
    </source>
</reference>
<gene>
    <name evidence="1" type="ORF">TWF694_007646</name>
</gene>
<dbReference type="Proteomes" id="UP001365542">
    <property type="component" value="Unassembled WGS sequence"/>
</dbReference>
<evidence type="ECO:0000313" key="2">
    <source>
        <dbReference type="Proteomes" id="UP001365542"/>
    </source>
</evidence>